<name>A0AAD8BXR6_BIOPF</name>
<reference evidence="1" key="2">
    <citation type="submission" date="2023-04" db="EMBL/GenBank/DDBJ databases">
        <authorList>
            <person name="Bu L."/>
            <person name="Lu L."/>
            <person name="Laidemitt M.R."/>
            <person name="Zhang S.M."/>
            <person name="Mutuku M."/>
            <person name="Mkoji G."/>
            <person name="Steinauer M."/>
            <person name="Loker E.S."/>
        </authorList>
    </citation>
    <scope>NUCLEOTIDE SEQUENCE</scope>
    <source>
        <strain evidence="1">KasaAsao</strain>
        <tissue evidence="1">Whole Snail</tissue>
    </source>
</reference>
<reference evidence="1" key="1">
    <citation type="journal article" date="2023" name="PLoS Negl. Trop. Dis.">
        <title>A genome sequence for Biomphalaria pfeifferi, the major vector snail for the human-infecting parasite Schistosoma mansoni.</title>
        <authorList>
            <person name="Bu L."/>
            <person name="Lu L."/>
            <person name="Laidemitt M.R."/>
            <person name="Zhang S.M."/>
            <person name="Mutuku M."/>
            <person name="Mkoji G."/>
            <person name="Steinauer M."/>
            <person name="Loker E.S."/>
        </authorList>
    </citation>
    <scope>NUCLEOTIDE SEQUENCE</scope>
    <source>
        <strain evidence="1">KasaAsao</strain>
    </source>
</reference>
<dbReference type="Proteomes" id="UP001233172">
    <property type="component" value="Unassembled WGS sequence"/>
</dbReference>
<accession>A0AAD8BXR6</accession>
<evidence type="ECO:0000313" key="2">
    <source>
        <dbReference type="Proteomes" id="UP001233172"/>
    </source>
</evidence>
<evidence type="ECO:0000313" key="1">
    <source>
        <dbReference type="EMBL" id="KAK0062593.1"/>
    </source>
</evidence>
<proteinExistence type="predicted"/>
<dbReference type="AlphaFoldDB" id="A0AAD8BXR6"/>
<feature type="non-terminal residue" evidence="1">
    <location>
        <position position="57"/>
    </location>
</feature>
<organism evidence="1 2">
    <name type="scientific">Biomphalaria pfeifferi</name>
    <name type="common">Bloodfluke planorb</name>
    <name type="synonym">Freshwater snail</name>
    <dbReference type="NCBI Taxonomy" id="112525"/>
    <lineage>
        <taxon>Eukaryota</taxon>
        <taxon>Metazoa</taxon>
        <taxon>Spiralia</taxon>
        <taxon>Lophotrochozoa</taxon>
        <taxon>Mollusca</taxon>
        <taxon>Gastropoda</taxon>
        <taxon>Heterobranchia</taxon>
        <taxon>Euthyneura</taxon>
        <taxon>Panpulmonata</taxon>
        <taxon>Hygrophila</taxon>
        <taxon>Lymnaeoidea</taxon>
        <taxon>Planorbidae</taxon>
        <taxon>Biomphalaria</taxon>
    </lineage>
</organism>
<dbReference type="EMBL" id="JASAOG010000024">
    <property type="protein sequence ID" value="KAK0062593.1"/>
    <property type="molecule type" value="Genomic_DNA"/>
</dbReference>
<comment type="caution">
    <text evidence="1">The sequence shown here is derived from an EMBL/GenBank/DDBJ whole genome shotgun (WGS) entry which is preliminary data.</text>
</comment>
<sequence length="57" mass="6487">MDREADHTTFTARRAPTPGSTCYKWLKAAVISLRVPHRNIHTERVRVKAVQSSLAQQ</sequence>
<protein>
    <submittedName>
        <fullName evidence="1">Uncharacterized protein</fullName>
    </submittedName>
</protein>
<keyword evidence="2" id="KW-1185">Reference proteome</keyword>
<gene>
    <name evidence="1" type="ORF">Bpfe_007798</name>
</gene>